<feature type="domain" description="Acyclic terpene utilisation N-terminal" evidence="1">
    <location>
        <begin position="7"/>
        <end position="447"/>
    </location>
</feature>
<evidence type="ECO:0000259" key="1">
    <source>
        <dbReference type="Pfam" id="PF07287"/>
    </source>
</evidence>
<sequence>MTSPRTIKIGGACGFTGDSPHATPQLLQVPGLDYLIYDYLAEMSMGIFARSRSKGVGREGWSTDFIEQMMKPNLRTLAEKGVKVVANAGGVDPVGCANSLRALIAEQGLSLKVAAVHGDDLVGRIDEFRAPEMFSGRAMPQRITGANAYLGAAPIVRALAMGADIVVTGRVADSALALGPLVHEFGWAMDDFERMAQGTVAGHLIECGAQVTGGTYTDWFESGDWSRIGYPVAEVDADGRIVITKPAGTGGVVNTGTVSEQLMYEVDDPANYHVADVIVDFTGVTVHQLGPDRVEVRGVQGRRPTDTYKVCATYQGAYRCMVLAPVIGVDAPAKAERQARALIDRNERAIVEAGHAPFSLRSVELLGTEASYGANARALPTREVVAKIVVDHKDRKALEVFRADALSPITSMSPGSTGWHFGRPSIYAVMHVFSLLAPKSRIPALVELDGHTETITGWIGGGTGEPARARIEGTVPAPDASGPMRRVRLIDIAIARSGDKGDRFMAAIIARKPAYLPWIRAALTPERLGQHMGHVFDGAEGTVTRYDVPGLNAINLLFDGALAGGQLASPRLDALAKGMGQQLLELELDVPESLDVVPYEQRAAGRP</sequence>
<proteinExistence type="predicted"/>
<dbReference type="EMBL" id="JACORU010000009">
    <property type="protein sequence ID" value="MBC5767052.1"/>
    <property type="molecule type" value="Genomic_DNA"/>
</dbReference>
<evidence type="ECO:0000259" key="2">
    <source>
        <dbReference type="Pfam" id="PF23544"/>
    </source>
</evidence>
<feature type="domain" description="AtuA-like ferredoxin-fold" evidence="2">
    <location>
        <begin position="487"/>
        <end position="588"/>
    </location>
</feature>
<dbReference type="Pfam" id="PF07287">
    <property type="entry name" value="AtuA"/>
    <property type="match status" value="1"/>
</dbReference>
<keyword evidence="4" id="KW-1185">Reference proteome</keyword>
<protein>
    <submittedName>
        <fullName evidence="3">DUF1446 domain-containing protein</fullName>
    </submittedName>
</protein>
<dbReference type="Proteomes" id="UP000596827">
    <property type="component" value="Unassembled WGS sequence"/>
</dbReference>
<dbReference type="PANTHER" id="PTHR47708:SF2">
    <property type="entry name" value="SI:CH73-132F6.5"/>
    <property type="match status" value="1"/>
</dbReference>
<dbReference type="InterPro" id="IPR010839">
    <property type="entry name" value="AtuA_N"/>
</dbReference>
<dbReference type="InterPro" id="IPR056362">
    <property type="entry name" value="AtuA-like_ferredoxin_dom"/>
</dbReference>
<comment type="caution">
    <text evidence="3">The sequence shown here is derived from an EMBL/GenBank/DDBJ whole genome shotgun (WGS) entry which is preliminary data.</text>
</comment>
<name>A0A923MA13_9BURK</name>
<dbReference type="AlphaFoldDB" id="A0A923MA13"/>
<evidence type="ECO:0000313" key="4">
    <source>
        <dbReference type="Proteomes" id="UP000596827"/>
    </source>
</evidence>
<evidence type="ECO:0000313" key="3">
    <source>
        <dbReference type="EMBL" id="MBC5767052.1"/>
    </source>
</evidence>
<organism evidence="3 4">
    <name type="scientific">Ramlibacter albus</name>
    <dbReference type="NCBI Taxonomy" id="2079448"/>
    <lineage>
        <taxon>Bacteria</taxon>
        <taxon>Pseudomonadati</taxon>
        <taxon>Pseudomonadota</taxon>
        <taxon>Betaproteobacteria</taxon>
        <taxon>Burkholderiales</taxon>
        <taxon>Comamonadaceae</taxon>
        <taxon>Ramlibacter</taxon>
    </lineage>
</organism>
<dbReference type="Pfam" id="PF23544">
    <property type="entry name" value="AtuA_ferredoxin"/>
    <property type="match status" value="1"/>
</dbReference>
<reference evidence="3" key="1">
    <citation type="submission" date="2020-08" db="EMBL/GenBank/DDBJ databases">
        <title>Ramlibacter sp. GTP1 16S ribosomal RNA gene genome sequencing and assembly.</title>
        <authorList>
            <person name="Kang M."/>
        </authorList>
    </citation>
    <scope>NUCLEOTIDE SEQUENCE</scope>
    <source>
        <strain evidence="3">GTP1</strain>
    </source>
</reference>
<dbReference type="PANTHER" id="PTHR47708">
    <property type="match status" value="1"/>
</dbReference>
<gene>
    <name evidence="3" type="ORF">H8R02_21480</name>
</gene>
<accession>A0A923MA13</accession>
<dbReference type="RefSeq" id="WP_187083548.1">
    <property type="nucleotide sequence ID" value="NZ_JACORU010000009.1"/>
</dbReference>